<organism evidence="7 8">
    <name type="scientific">Dioscorea zingiberensis</name>
    <dbReference type="NCBI Taxonomy" id="325984"/>
    <lineage>
        <taxon>Eukaryota</taxon>
        <taxon>Viridiplantae</taxon>
        <taxon>Streptophyta</taxon>
        <taxon>Embryophyta</taxon>
        <taxon>Tracheophyta</taxon>
        <taxon>Spermatophyta</taxon>
        <taxon>Magnoliopsida</taxon>
        <taxon>Liliopsida</taxon>
        <taxon>Dioscoreales</taxon>
        <taxon>Dioscoreaceae</taxon>
        <taxon>Dioscorea</taxon>
    </lineage>
</organism>
<evidence type="ECO:0000256" key="3">
    <source>
        <dbReference type="ARBA" id="ARBA00022692"/>
    </source>
</evidence>
<comment type="caution">
    <text evidence="7">The sequence shown here is derived from an EMBL/GenBank/DDBJ whole genome shotgun (WGS) entry which is preliminary data.</text>
</comment>
<dbReference type="AlphaFoldDB" id="A0A9D5CVL5"/>
<evidence type="ECO:0000256" key="4">
    <source>
        <dbReference type="ARBA" id="ARBA00022989"/>
    </source>
</evidence>
<evidence type="ECO:0000313" key="8">
    <source>
        <dbReference type="Proteomes" id="UP001085076"/>
    </source>
</evidence>
<dbReference type="PANTHER" id="PTHR31113">
    <property type="entry name" value="UPF0496 PROTEIN 3-RELATED"/>
    <property type="match status" value="1"/>
</dbReference>
<comment type="subcellular location">
    <subcellularLocation>
        <location evidence="1">Membrane</location>
    </subcellularLocation>
</comment>
<protein>
    <submittedName>
        <fullName evidence="7">Uncharacterized protein</fullName>
    </submittedName>
</protein>
<reference evidence="7" key="2">
    <citation type="journal article" date="2022" name="Hortic Res">
        <title>The genome of Dioscorea zingiberensis sheds light on the biosynthesis, origin and evolution of the medicinally important diosgenin saponins.</title>
        <authorList>
            <person name="Li Y."/>
            <person name="Tan C."/>
            <person name="Li Z."/>
            <person name="Guo J."/>
            <person name="Li S."/>
            <person name="Chen X."/>
            <person name="Wang C."/>
            <person name="Dai X."/>
            <person name="Yang H."/>
            <person name="Song W."/>
            <person name="Hou L."/>
            <person name="Xu J."/>
            <person name="Tong Z."/>
            <person name="Xu A."/>
            <person name="Yuan X."/>
            <person name="Wang W."/>
            <person name="Yang Q."/>
            <person name="Chen L."/>
            <person name="Sun Z."/>
            <person name="Wang K."/>
            <person name="Pan B."/>
            <person name="Chen J."/>
            <person name="Bao Y."/>
            <person name="Liu F."/>
            <person name="Qi X."/>
            <person name="Gang D.R."/>
            <person name="Wen J."/>
            <person name="Li J."/>
        </authorList>
    </citation>
    <scope>NUCLEOTIDE SEQUENCE</scope>
    <source>
        <strain evidence="7">Dzin_1.0</strain>
    </source>
</reference>
<sequence length="337" mass="37782">MGCKLSTSRTAVNVINASSSMVRTRDDLQDTAAELLGINVDSSIQLKRELSSNAELLQLVQVQLKRTMEGVRCLDNLKYFLTKLGRDMQVLPFLEDGTNGAEVLQKVKDIKAILGDRAAMRLTLEDYNQSFSRQSWVLNELHLRRNSLDHRLRRVKAWRKAWNIVYSTVKFGVIVLSVVLAVLTAPPAATATANGTGGVLALLQQWVDSKWDDHQSSCEAERELTGKILNEASLTFHEVNQVRVLLRHLEVQIASLTHHAEFSIEDDEDPAAGLVVERMKQKAADVMASVESLEEEVDRRRVELKRTALTFLWSVTDQVGNFDINGESNNIPVGYEN</sequence>
<dbReference type="EMBL" id="JAGGNH010000003">
    <property type="protein sequence ID" value="KAJ0979822.1"/>
    <property type="molecule type" value="Genomic_DNA"/>
</dbReference>
<reference evidence="7" key="1">
    <citation type="submission" date="2021-03" db="EMBL/GenBank/DDBJ databases">
        <authorList>
            <person name="Li Z."/>
            <person name="Yang C."/>
        </authorList>
    </citation>
    <scope>NUCLEOTIDE SEQUENCE</scope>
    <source>
        <strain evidence="7">Dzin_1.0</strain>
        <tissue evidence="7">Leaf</tissue>
    </source>
</reference>
<proteinExistence type="inferred from homology"/>
<accession>A0A9D5CVL5</accession>
<dbReference type="Pfam" id="PF05055">
    <property type="entry name" value="DUF677"/>
    <property type="match status" value="1"/>
</dbReference>
<evidence type="ECO:0000256" key="5">
    <source>
        <dbReference type="ARBA" id="ARBA00023136"/>
    </source>
</evidence>
<gene>
    <name evidence="7" type="ORF">J5N97_015296</name>
</gene>
<dbReference type="PANTHER" id="PTHR31113:SF3">
    <property type="entry name" value="UPF0496 PROTEIN 1"/>
    <property type="match status" value="1"/>
</dbReference>
<evidence type="ECO:0000313" key="7">
    <source>
        <dbReference type="EMBL" id="KAJ0979822.1"/>
    </source>
</evidence>
<name>A0A9D5CVL5_9LILI</name>
<evidence type="ECO:0000256" key="6">
    <source>
        <dbReference type="SAM" id="Phobius"/>
    </source>
</evidence>
<evidence type="ECO:0000256" key="1">
    <source>
        <dbReference type="ARBA" id="ARBA00004370"/>
    </source>
</evidence>
<dbReference type="GO" id="GO:0016020">
    <property type="term" value="C:membrane"/>
    <property type="evidence" value="ECO:0007669"/>
    <property type="project" value="UniProtKB-SubCell"/>
</dbReference>
<keyword evidence="3 6" id="KW-0812">Transmembrane</keyword>
<keyword evidence="8" id="KW-1185">Reference proteome</keyword>
<dbReference type="Proteomes" id="UP001085076">
    <property type="component" value="Miscellaneous, Linkage group lg03"/>
</dbReference>
<dbReference type="InterPro" id="IPR007749">
    <property type="entry name" value="DUF677"/>
</dbReference>
<comment type="similarity">
    <text evidence="2">Belongs to the UPF0496 family.</text>
</comment>
<feature type="transmembrane region" description="Helical" evidence="6">
    <location>
        <begin position="161"/>
        <end position="183"/>
    </location>
</feature>
<keyword evidence="5 6" id="KW-0472">Membrane</keyword>
<evidence type="ECO:0000256" key="2">
    <source>
        <dbReference type="ARBA" id="ARBA00009074"/>
    </source>
</evidence>
<keyword evidence="4 6" id="KW-1133">Transmembrane helix</keyword>